<comment type="caution">
    <text evidence="1">The sequence shown here is derived from an EMBL/GenBank/DDBJ whole genome shotgun (WGS) entry which is preliminary data.</text>
</comment>
<dbReference type="Proteomes" id="UP001194468">
    <property type="component" value="Unassembled WGS sequence"/>
</dbReference>
<reference evidence="1" key="2">
    <citation type="journal article" date="2020" name="Nat. Commun.">
        <title>Large-scale genome sequencing of mycorrhizal fungi provides insights into the early evolution of symbiotic traits.</title>
        <authorList>
            <person name="Miyauchi S."/>
            <person name="Kiss E."/>
            <person name="Kuo A."/>
            <person name="Drula E."/>
            <person name="Kohler A."/>
            <person name="Sanchez-Garcia M."/>
            <person name="Morin E."/>
            <person name="Andreopoulos B."/>
            <person name="Barry K.W."/>
            <person name="Bonito G."/>
            <person name="Buee M."/>
            <person name="Carver A."/>
            <person name="Chen C."/>
            <person name="Cichocki N."/>
            <person name="Clum A."/>
            <person name="Culley D."/>
            <person name="Crous P.W."/>
            <person name="Fauchery L."/>
            <person name="Girlanda M."/>
            <person name="Hayes R.D."/>
            <person name="Keri Z."/>
            <person name="LaButti K."/>
            <person name="Lipzen A."/>
            <person name="Lombard V."/>
            <person name="Magnuson J."/>
            <person name="Maillard F."/>
            <person name="Murat C."/>
            <person name="Nolan M."/>
            <person name="Ohm R.A."/>
            <person name="Pangilinan J."/>
            <person name="Pereira M.F."/>
            <person name="Perotto S."/>
            <person name="Peter M."/>
            <person name="Pfister S."/>
            <person name="Riley R."/>
            <person name="Sitrit Y."/>
            <person name="Stielow J.B."/>
            <person name="Szollosi G."/>
            <person name="Zifcakova L."/>
            <person name="Stursova M."/>
            <person name="Spatafora J.W."/>
            <person name="Tedersoo L."/>
            <person name="Vaario L.M."/>
            <person name="Yamada A."/>
            <person name="Yan M."/>
            <person name="Wang P."/>
            <person name="Xu J."/>
            <person name="Bruns T."/>
            <person name="Baldrian P."/>
            <person name="Vilgalys R."/>
            <person name="Dunand C."/>
            <person name="Henrissat B."/>
            <person name="Grigoriev I.V."/>
            <person name="Hibbett D."/>
            <person name="Nagy L.G."/>
            <person name="Martin F.M."/>
        </authorList>
    </citation>
    <scope>NUCLEOTIDE SEQUENCE</scope>
    <source>
        <strain evidence="1">BED1</strain>
    </source>
</reference>
<protein>
    <submittedName>
        <fullName evidence="1">Uncharacterized protein</fullName>
    </submittedName>
</protein>
<organism evidence="1 2">
    <name type="scientific">Boletus edulis BED1</name>
    <dbReference type="NCBI Taxonomy" id="1328754"/>
    <lineage>
        <taxon>Eukaryota</taxon>
        <taxon>Fungi</taxon>
        <taxon>Dikarya</taxon>
        <taxon>Basidiomycota</taxon>
        <taxon>Agaricomycotina</taxon>
        <taxon>Agaricomycetes</taxon>
        <taxon>Agaricomycetidae</taxon>
        <taxon>Boletales</taxon>
        <taxon>Boletineae</taxon>
        <taxon>Boletaceae</taxon>
        <taxon>Boletoideae</taxon>
        <taxon>Boletus</taxon>
    </lineage>
</organism>
<reference evidence="1" key="1">
    <citation type="submission" date="2019-10" db="EMBL/GenBank/DDBJ databases">
        <authorList>
            <consortium name="DOE Joint Genome Institute"/>
            <person name="Kuo A."/>
            <person name="Miyauchi S."/>
            <person name="Kiss E."/>
            <person name="Drula E."/>
            <person name="Kohler A."/>
            <person name="Sanchez-Garcia M."/>
            <person name="Andreopoulos B."/>
            <person name="Barry K.W."/>
            <person name="Bonito G."/>
            <person name="Buee M."/>
            <person name="Carver A."/>
            <person name="Chen C."/>
            <person name="Cichocki N."/>
            <person name="Clum A."/>
            <person name="Culley D."/>
            <person name="Crous P.W."/>
            <person name="Fauchery L."/>
            <person name="Girlanda M."/>
            <person name="Hayes R."/>
            <person name="Keri Z."/>
            <person name="LaButti K."/>
            <person name="Lipzen A."/>
            <person name="Lombard V."/>
            <person name="Magnuson J."/>
            <person name="Maillard F."/>
            <person name="Morin E."/>
            <person name="Murat C."/>
            <person name="Nolan M."/>
            <person name="Ohm R."/>
            <person name="Pangilinan J."/>
            <person name="Pereira M."/>
            <person name="Perotto S."/>
            <person name="Peter M."/>
            <person name="Riley R."/>
            <person name="Sitrit Y."/>
            <person name="Stielow B."/>
            <person name="Szollosi G."/>
            <person name="Zifcakova L."/>
            <person name="Stursova M."/>
            <person name="Spatafora J.W."/>
            <person name="Tedersoo L."/>
            <person name="Vaario L.-M."/>
            <person name="Yamada A."/>
            <person name="Yan M."/>
            <person name="Wang P."/>
            <person name="Xu J."/>
            <person name="Bruns T."/>
            <person name="Baldrian P."/>
            <person name="Vilgalys R."/>
            <person name="Henrissat B."/>
            <person name="Grigoriev I.V."/>
            <person name="Hibbett D."/>
            <person name="Nagy L.G."/>
            <person name="Martin F.M."/>
        </authorList>
    </citation>
    <scope>NUCLEOTIDE SEQUENCE</scope>
    <source>
        <strain evidence="1">BED1</strain>
    </source>
</reference>
<accession>A0AAD4C6Y2</accession>
<evidence type="ECO:0000313" key="1">
    <source>
        <dbReference type="EMBL" id="KAF8450641.1"/>
    </source>
</evidence>
<gene>
    <name evidence="1" type="ORF">L210DRAFT_2402177</name>
</gene>
<dbReference type="AlphaFoldDB" id="A0AAD4C6Y2"/>
<evidence type="ECO:0000313" key="2">
    <source>
        <dbReference type="Proteomes" id="UP001194468"/>
    </source>
</evidence>
<proteinExistence type="predicted"/>
<name>A0AAD4C6Y2_BOLED</name>
<dbReference type="EMBL" id="WHUW01000002">
    <property type="protein sequence ID" value="KAF8450641.1"/>
    <property type="molecule type" value="Genomic_DNA"/>
</dbReference>
<sequence length="256" mass="28810">MVPRTCILGLVQNVMVSHLAVERSHDSHVYEDAQAWAIIILYGRKHPLESSIIIQCRLTKRGLPGCLPLRVATTIRPPVSQVDSPCHSAFRHAVSENQKPACAPLAIDQPAGLANAPYVMPMARRLLAEAHQTMFPEPRQLDRSATVMDMILDHRLLISVAALPADGHHRFTVPRNRALRCRADVDAYWAQEEERGKCVNPAMSKNIEPPVSVERSTMAWPPNLDGNDVWDYYLVCRSYPSYFPRSPCMAWLARRS</sequence>
<keyword evidence="2" id="KW-1185">Reference proteome</keyword>